<organism evidence="2">
    <name type="scientific">Dichomitus squalens</name>
    <dbReference type="NCBI Taxonomy" id="114155"/>
    <lineage>
        <taxon>Eukaryota</taxon>
        <taxon>Fungi</taxon>
        <taxon>Dikarya</taxon>
        <taxon>Basidiomycota</taxon>
        <taxon>Agaricomycotina</taxon>
        <taxon>Agaricomycetes</taxon>
        <taxon>Polyporales</taxon>
        <taxon>Polyporaceae</taxon>
        <taxon>Dichomitus</taxon>
    </lineage>
</organism>
<dbReference type="Proteomes" id="UP000292957">
    <property type="component" value="Unassembled WGS sequence"/>
</dbReference>
<protein>
    <submittedName>
        <fullName evidence="2">Uncharacterized protein</fullName>
    </submittedName>
</protein>
<evidence type="ECO:0000256" key="1">
    <source>
        <dbReference type="SAM" id="MobiDB-lite"/>
    </source>
</evidence>
<proteinExistence type="predicted"/>
<dbReference type="EMBL" id="ML143425">
    <property type="protein sequence ID" value="TBU28044.1"/>
    <property type="molecule type" value="Genomic_DNA"/>
</dbReference>
<evidence type="ECO:0000313" key="2">
    <source>
        <dbReference type="EMBL" id="TBU28044.1"/>
    </source>
</evidence>
<gene>
    <name evidence="2" type="ORF">BD311DRAFT_352974</name>
</gene>
<name>A0A4Q9MKE0_9APHY</name>
<feature type="region of interest" description="Disordered" evidence="1">
    <location>
        <begin position="1"/>
        <end position="21"/>
    </location>
</feature>
<accession>A0A4Q9MKE0</accession>
<feature type="compositionally biased region" description="Acidic residues" evidence="1">
    <location>
        <begin position="306"/>
        <end position="334"/>
    </location>
</feature>
<feature type="region of interest" description="Disordered" evidence="1">
    <location>
        <begin position="297"/>
        <end position="341"/>
    </location>
</feature>
<dbReference type="AlphaFoldDB" id="A0A4Q9MKE0"/>
<sequence length="341" mass="38946">MKANTSLLNVPSRDSSVSINSTQRHNIRDAWKSRCILCGHLHRPKQPTKHIQCAHLISKTHYDDHQLITACKNFNMVSRTPGEEIFDKLSDGNFISLCHKHHTGYDARGLWTFTPDLGHIQRINKALENGETYTAMPVRVLVFHWLGGSGTEDYQIGHYRHACSKAILPDKEIEIPQGIAITLKPSQVHPFVDVKTLVAETHIELQLTLRGQTHERYLPVDIALMFKATNGGISKPVPYPNVCLVESDGQVSLKRGSMITYYAELMKFRELIITRYQQISLEYLDFRRLYPTLLEMREGDERDLPESEEEPETDEDESEDELDETQDSDRDEAETSQGKSS</sequence>
<reference evidence="2" key="1">
    <citation type="submission" date="2019-01" db="EMBL/GenBank/DDBJ databases">
        <title>Draft genome sequences of three monokaryotic isolates of the white-rot basidiomycete fungus Dichomitus squalens.</title>
        <authorList>
            <consortium name="DOE Joint Genome Institute"/>
            <person name="Lopez S.C."/>
            <person name="Andreopoulos B."/>
            <person name="Pangilinan J."/>
            <person name="Lipzen A."/>
            <person name="Riley R."/>
            <person name="Ahrendt S."/>
            <person name="Ng V."/>
            <person name="Barry K."/>
            <person name="Daum C."/>
            <person name="Grigoriev I.V."/>
            <person name="Hilden K.S."/>
            <person name="Makela M.R."/>
            <person name="de Vries R.P."/>
        </authorList>
    </citation>
    <scope>NUCLEOTIDE SEQUENCE [LARGE SCALE GENOMIC DNA]</scope>
    <source>
        <strain evidence="2">OM18370.1</strain>
    </source>
</reference>